<keyword evidence="1" id="KW-0732">Signal</keyword>
<keyword evidence="3" id="KW-1185">Reference proteome</keyword>
<feature type="chain" id="PRO_5043819604" description="Secreted protein" evidence="1">
    <location>
        <begin position="24"/>
        <end position="149"/>
    </location>
</feature>
<evidence type="ECO:0008006" key="4">
    <source>
        <dbReference type="Google" id="ProtNLM"/>
    </source>
</evidence>
<proteinExistence type="predicted"/>
<comment type="caution">
    <text evidence="2">The sequence shown here is derived from an EMBL/GenBank/DDBJ whole genome shotgun (WGS) entry which is preliminary data.</text>
</comment>
<evidence type="ECO:0000256" key="1">
    <source>
        <dbReference type="SAM" id="SignalP"/>
    </source>
</evidence>
<protein>
    <recommendedName>
        <fullName evidence="4">Secreted protein</fullName>
    </recommendedName>
</protein>
<feature type="signal peptide" evidence="1">
    <location>
        <begin position="1"/>
        <end position="23"/>
    </location>
</feature>
<evidence type="ECO:0000313" key="2">
    <source>
        <dbReference type="EMBL" id="CAL4184390.1"/>
    </source>
</evidence>
<accession>A0AAV2SGJ2</accession>
<name>A0AAV2SGJ2_MEGNR</name>
<dbReference type="EMBL" id="CAXKWB010061559">
    <property type="protein sequence ID" value="CAL4184390.1"/>
    <property type="molecule type" value="Genomic_DNA"/>
</dbReference>
<evidence type="ECO:0000313" key="3">
    <source>
        <dbReference type="Proteomes" id="UP001497623"/>
    </source>
</evidence>
<dbReference type="AlphaFoldDB" id="A0AAV2SGJ2"/>
<reference evidence="2 3" key="1">
    <citation type="submission" date="2024-05" db="EMBL/GenBank/DDBJ databases">
        <authorList>
            <person name="Wallberg A."/>
        </authorList>
    </citation>
    <scope>NUCLEOTIDE SEQUENCE [LARGE SCALE GENOMIC DNA]</scope>
</reference>
<organism evidence="2 3">
    <name type="scientific">Meganyctiphanes norvegica</name>
    <name type="common">Northern krill</name>
    <name type="synonym">Thysanopoda norvegica</name>
    <dbReference type="NCBI Taxonomy" id="48144"/>
    <lineage>
        <taxon>Eukaryota</taxon>
        <taxon>Metazoa</taxon>
        <taxon>Ecdysozoa</taxon>
        <taxon>Arthropoda</taxon>
        <taxon>Crustacea</taxon>
        <taxon>Multicrustacea</taxon>
        <taxon>Malacostraca</taxon>
        <taxon>Eumalacostraca</taxon>
        <taxon>Eucarida</taxon>
        <taxon>Euphausiacea</taxon>
        <taxon>Euphausiidae</taxon>
        <taxon>Meganyctiphanes</taxon>
    </lineage>
</organism>
<dbReference type="Proteomes" id="UP001497623">
    <property type="component" value="Unassembled WGS sequence"/>
</dbReference>
<gene>
    <name evidence="2" type="ORF">MNOR_LOCUS35819</name>
</gene>
<sequence>MRSDLLYAARLLFILCHLPLGMSSSSLLSSPLCPLCCCWVTSVSPRDSSSGSISSKSLCVGCSLAMWSKLSKFDPFCDIMFVMDEPDAKDASLSRTNSGSPAVQWLSEFGRSPVDLACSSAHSLMACPTRANCVSIVCRWISVLACVFN</sequence>